<accession>A0AAV4B7U7</accession>
<sequence length="518" mass="58202">MSVGKTLVLLLCLLFQLFNEIKALEIYMSVEAKVLPGGENTCGVLHCLEEGEEPRLQQISDLIVFKATTTKSSRARTSIASVSERQPRVSRLWDGIKVDGTWTKQKAELKLYLTEKDDCSASHFICEIHFVDGAGDERIAVSQLGKVSTNPSGLHTNLQGDGASVAGGFPQLSTTVHETYSTLERTLHHLHDRLEDKLQALANRLEDKISLLDRSFLKLESKVDTLEENTKDKNQRFFNDFSEKIKTMTHSLSYTESTLKSLMSKSENTLQQNALLLSSLNSQSQIKDANVTFCSPKDFAEIVEKLKTAEKAKEEFKLVQSTSCTRQESTYRLVIPSNHEAPYLCDTHTEGGGWIVIQRRRTGKINFYRNWAAYKEGFGSLAEDFWLGNERIHQLTSEAPFELNVSLEYNGQSAFARYQTFSLDGEANNYTLRLGAYSGTAGDALASHKNMAFSTFDNDHDKHSANCAVIFQGAWWYSKCHSSNLNGEWEALDNKGPRWSTLTGANPVNFSEMKIRRL</sequence>
<protein>
    <submittedName>
        <fullName evidence="5">Ficolin-1</fullName>
    </submittedName>
</protein>
<name>A0AAV4B7U7_9GAST</name>
<reference evidence="5 6" key="1">
    <citation type="journal article" date="2021" name="Elife">
        <title>Chloroplast acquisition without the gene transfer in kleptoplastic sea slugs, Plakobranchus ocellatus.</title>
        <authorList>
            <person name="Maeda T."/>
            <person name="Takahashi S."/>
            <person name="Yoshida T."/>
            <person name="Shimamura S."/>
            <person name="Takaki Y."/>
            <person name="Nagai Y."/>
            <person name="Toyoda A."/>
            <person name="Suzuki Y."/>
            <person name="Arimoto A."/>
            <person name="Ishii H."/>
            <person name="Satoh N."/>
            <person name="Nishiyama T."/>
            <person name="Hasebe M."/>
            <person name="Maruyama T."/>
            <person name="Minagawa J."/>
            <person name="Obokata J."/>
            <person name="Shigenobu S."/>
        </authorList>
    </citation>
    <scope>NUCLEOTIDE SEQUENCE [LARGE SCALE GENOMIC DNA]</scope>
</reference>
<dbReference type="PROSITE" id="PS00514">
    <property type="entry name" value="FIBRINOGEN_C_1"/>
    <property type="match status" value="1"/>
</dbReference>
<keyword evidence="6" id="KW-1185">Reference proteome</keyword>
<keyword evidence="1" id="KW-1015">Disulfide bond</keyword>
<keyword evidence="2" id="KW-0175">Coiled coil</keyword>
<dbReference type="CDD" id="cd00087">
    <property type="entry name" value="FReD"/>
    <property type="match status" value="1"/>
</dbReference>
<dbReference type="PROSITE" id="PS51406">
    <property type="entry name" value="FIBRINOGEN_C_2"/>
    <property type="match status" value="1"/>
</dbReference>
<dbReference type="InterPro" id="IPR002181">
    <property type="entry name" value="Fibrinogen_a/b/g_C_dom"/>
</dbReference>
<dbReference type="Gene3D" id="3.90.215.10">
    <property type="entry name" value="Gamma Fibrinogen, chain A, domain 1"/>
    <property type="match status" value="1"/>
</dbReference>
<evidence type="ECO:0000256" key="2">
    <source>
        <dbReference type="SAM" id="Coils"/>
    </source>
</evidence>
<dbReference type="InterPro" id="IPR036056">
    <property type="entry name" value="Fibrinogen-like_C"/>
</dbReference>
<evidence type="ECO:0000259" key="4">
    <source>
        <dbReference type="PROSITE" id="PS51406"/>
    </source>
</evidence>
<feature type="chain" id="PRO_5043898676" evidence="3">
    <location>
        <begin position="24"/>
        <end position="518"/>
    </location>
</feature>
<dbReference type="Proteomes" id="UP000735302">
    <property type="component" value="Unassembled WGS sequence"/>
</dbReference>
<organism evidence="5 6">
    <name type="scientific">Plakobranchus ocellatus</name>
    <dbReference type="NCBI Taxonomy" id="259542"/>
    <lineage>
        <taxon>Eukaryota</taxon>
        <taxon>Metazoa</taxon>
        <taxon>Spiralia</taxon>
        <taxon>Lophotrochozoa</taxon>
        <taxon>Mollusca</taxon>
        <taxon>Gastropoda</taxon>
        <taxon>Heterobranchia</taxon>
        <taxon>Euthyneura</taxon>
        <taxon>Panpulmonata</taxon>
        <taxon>Sacoglossa</taxon>
        <taxon>Placobranchoidea</taxon>
        <taxon>Plakobranchidae</taxon>
        <taxon>Plakobranchus</taxon>
    </lineage>
</organism>
<evidence type="ECO:0000313" key="5">
    <source>
        <dbReference type="EMBL" id="GFO15165.1"/>
    </source>
</evidence>
<dbReference type="InterPro" id="IPR020837">
    <property type="entry name" value="Fibrinogen_CS"/>
</dbReference>
<evidence type="ECO:0000256" key="3">
    <source>
        <dbReference type="SAM" id="SignalP"/>
    </source>
</evidence>
<gene>
    <name evidence="5" type="ORF">PoB_004167000</name>
</gene>
<dbReference type="PANTHER" id="PTHR19143:SF458">
    <property type="entry name" value="FIBRINOGEN C-TERMINAL DOMAIN-CONTAINING PROTEIN-RELATED"/>
    <property type="match status" value="1"/>
</dbReference>
<feature type="signal peptide" evidence="3">
    <location>
        <begin position="1"/>
        <end position="23"/>
    </location>
</feature>
<feature type="domain" description="Fibrinogen C-terminal" evidence="4">
    <location>
        <begin position="315"/>
        <end position="518"/>
    </location>
</feature>
<feature type="coiled-coil region" evidence="2">
    <location>
        <begin position="191"/>
        <end position="236"/>
    </location>
</feature>
<dbReference type="PANTHER" id="PTHR19143">
    <property type="entry name" value="FIBRINOGEN/TENASCIN/ANGIOPOEITIN"/>
    <property type="match status" value="1"/>
</dbReference>
<comment type="caution">
    <text evidence="5">The sequence shown here is derived from an EMBL/GenBank/DDBJ whole genome shotgun (WGS) entry which is preliminary data.</text>
</comment>
<dbReference type="Pfam" id="PF00147">
    <property type="entry name" value="Fibrinogen_C"/>
    <property type="match status" value="1"/>
</dbReference>
<evidence type="ECO:0000256" key="1">
    <source>
        <dbReference type="ARBA" id="ARBA00023157"/>
    </source>
</evidence>
<dbReference type="AlphaFoldDB" id="A0AAV4B7U7"/>
<dbReference type="SUPFAM" id="SSF56496">
    <property type="entry name" value="Fibrinogen C-terminal domain-like"/>
    <property type="match status" value="1"/>
</dbReference>
<dbReference type="SMART" id="SM00186">
    <property type="entry name" value="FBG"/>
    <property type="match status" value="1"/>
</dbReference>
<dbReference type="EMBL" id="BLXT01004603">
    <property type="protein sequence ID" value="GFO15165.1"/>
    <property type="molecule type" value="Genomic_DNA"/>
</dbReference>
<dbReference type="InterPro" id="IPR050373">
    <property type="entry name" value="Fibrinogen_C-term_domain"/>
</dbReference>
<evidence type="ECO:0000313" key="6">
    <source>
        <dbReference type="Proteomes" id="UP000735302"/>
    </source>
</evidence>
<proteinExistence type="predicted"/>
<dbReference type="InterPro" id="IPR014716">
    <property type="entry name" value="Fibrinogen_a/b/g_C_1"/>
</dbReference>
<keyword evidence="3" id="KW-0732">Signal</keyword>
<dbReference type="GO" id="GO:0005615">
    <property type="term" value="C:extracellular space"/>
    <property type="evidence" value="ECO:0007669"/>
    <property type="project" value="TreeGrafter"/>
</dbReference>